<protein>
    <submittedName>
        <fullName evidence="3">Uncharacterized protein LOC108666392</fullName>
    </submittedName>
</protein>
<gene>
    <name evidence="3" type="primary">LOC108666392</name>
</gene>
<dbReference type="Proteomes" id="UP000694843">
    <property type="component" value="Unplaced"/>
</dbReference>
<keyword evidence="2" id="KW-1185">Reference proteome</keyword>
<sequence length="135" mass="14488">MSTASFIWFLMAASGTLALKCYFCTDCRQELPAAPAECRTPAHDACLKGEQGDLVEKSCLPKQFCPGGDKFHRNKYSNMSGATIHCCDTDGCNGAGLPAPAALLLLTVPLIASVLLSRNFGREISTQSIISPQFR</sequence>
<evidence type="ECO:0000256" key="1">
    <source>
        <dbReference type="SAM" id="SignalP"/>
    </source>
</evidence>
<proteinExistence type="predicted"/>
<name>A0A8B7N624_HYAAZ</name>
<evidence type="ECO:0000313" key="3">
    <source>
        <dbReference type="RefSeq" id="XP_018008748.1"/>
    </source>
</evidence>
<feature type="signal peptide" evidence="1">
    <location>
        <begin position="1"/>
        <end position="18"/>
    </location>
</feature>
<keyword evidence="1" id="KW-0732">Signal</keyword>
<dbReference type="InterPro" id="IPR045860">
    <property type="entry name" value="Snake_toxin-like_sf"/>
</dbReference>
<evidence type="ECO:0000313" key="2">
    <source>
        <dbReference type="Proteomes" id="UP000694843"/>
    </source>
</evidence>
<dbReference type="GeneID" id="108666392"/>
<dbReference type="SUPFAM" id="SSF57302">
    <property type="entry name" value="Snake toxin-like"/>
    <property type="match status" value="1"/>
</dbReference>
<dbReference type="RefSeq" id="XP_018008748.1">
    <property type="nucleotide sequence ID" value="XM_018153259.2"/>
</dbReference>
<accession>A0A8B7N624</accession>
<reference evidence="3" key="1">
    <citation type="submission" date="2025-08" db="UniProtKB">
        <authorList>
            <consortium name="RefSeq"/>
        </authorList>
    </citation>
    <scope>IDENTIFICATION</scope>
    <source>
        <tissue evidence="3">Whole organism</tissue>
    </source>
</reference>
<dbReference type="KEGG" id="hazt:108666392"/>
<dbReference type="Gene3D" id="2.10.60.10">
    <property type="entry name" value="CD59"/>
    <property type="match status" value="1"/>
</dbReference>
<dbReference type="AlphaFoldDB" id="A0A8B7N624"/>
<feature type="chain" id="PRO_5034466441" evidence="1">
    <location>
        <begin position="19"/>
        <end position="135"/>
    </location>
</feature>
<organism evidence="2 3">
    <name type="scientific">Hyalella azteca</name>
    <name type="common">Amphipod</name>
    <dbReference type="NCBI Taxonomy" id="294128"/>
    <lineage>
        <taxon>Eukaryota</taxon>
        <taxon>Metazoa</taxon>
        <taxon>Ecdysozoa</taxon>
        <taxon>Arthropoda</taxon>
        <taxon>Crustacea</taxon>
        <taxon>Multicrustacea</taxon>
        <taxon>Malacostraca</taxon>
        <taxon>Eumalacostraca</taxon>
        <taxon>Peracarida</taxon>
        <taxon>Amphipoda</taxon>
        <taxon>Senticaudata</taxon>
        <taxon>Talitrida</taxon>
        <taxon>Talitroidea</taxon>
        <taxon>Hyalellidae</taxon>
        <taxon>Hyalella</taxon>
    </lineage>
</organism>